<feature type="coiled-coil region" evidence="1">
    <location>
        <begin position="90"/>
        <end position="138"/>
    </location>
</feature>
<accession>E4WX27</accession>
<dbReference type="Pfam" id="PF15275">
    <property type="entry name" value="PEHE"/>
    <property type="match status" value="1"/>
</dbReference>
<evidence type="ECO:0000313" key="5">
    <source>
        <dbReference type="Proteomes" id="UP000001307"/>
    </source>
</evidence>
<feature type="compositionally biased region" description="Basic residues" evidence="2">
    <location>
        <begin position="152"/>
        <end position="162"/>
    </location>
</feature>
<sequence length="385" mass="43899">MSGRDENDEKDEEEVSLLMSRCKNKSLENVRLKNLVIVIEKIKVADYCTGAVQSPTISSICNSPANHDNSSLSPPGPSSRSRHSSLSDLTPALRRELAAALEQNSKLEEKIKKLLADIAEKDERIRILEEEHQRQYNAAAGFVMSSPEPPQKRGKRPRRPKKVKKYFDDYAEEEFLANFNPISPKQEFTERGPSTSTPAASKLYRTQHKSRTYDIISGPPPTSTLKVERGLFTTRVPYYRNIYSSDDASIIITQQKPQVPKWKVNEIKSDEEDDNDDIDPEEADLSDAVILTRHEKAEDLERAMIKKDQSYQKEQFYHSRLKKTATPDQKSLKTLYPSFDEINKIYVTKSLPVSVWGSNLPKIVETTFSLPWLTTMDEVKAKSFN</sequence>
<protein>
    <recommendedName>
        <fullName evidence="3">PEHE domain-containing protein</fullName>
    </recommendedName>
</protein>
<gene>
    <name evidence="4" type="ORF">GSOID_T00011453001</name>
</gene>
<feature type="region of interest" description="Disordered" evidence="2">
    <location>
        <begin position="139"/>
        <end position="162"/>
    </location>
</feature>
<evidence type="ECO:0000256" key="1">
    <source>
        <dbReference type="SAM" id="Coils"/>
    </source>
</evidence>
<evidence type="ECO:0000259" key="3">
    <source>
        <dbReference type="PROSITE" id="PS52052"/>
    </source>
</evidence>
<keyword evidence="1" id="KW-0175">Coiled coil</keyword>
<dbReference type="PROSITE" id="PS52052">
    <property type="entry name" value="PEHE"/>
    <property type="match status" value="1"/>
</dbReference>
<keyword evidence="5" id="KW-1185">Reference proteome</keyword>
<organism evidence="4">
    <name type="scientific">Oikopleura dioica</name>
    <name type="common">Tunicate</name>
    <dbReference type="NCBI Taxonomy" id="34765"/>
    <lineage>
        <taxon>Eukaryota</taxon>
        <taxon>Metazoa</taxon>
        <taxon>Chordata</taxon>
        <taxon>Tunicata</taxon>
        <taxon>Appendicularia</taxon>
        <taxon>Copelata</taxon>
        <taxon>Oikopleuridae</taxon>
        <taxon>Oikopleura</taxon>
    </lineage>
</organism>
<evidence type="ECO:0000313" key="4">
    <source>
        <dbReference type="EMBL" id="CBY21919.1"/>
    </source>
</evidence>
<dbReference type="Proteomes" id="UP000001307">
    <property type="component" value="Unassembled WGS sequence"/>
</dbReference>
<dbReference type="SMART" id="SM01300">
    <property type="entry name" value="PEHE"/>
    <property type="match status" value="1"/>
</dbReference>
<dbReference type="AlphaFoldDB" id="E4WX27"/>
<dbReference type="InterPro" id="IPR029332">
    <property type="entry name" value="PEHE_dom"/>
</dbReference>
<reference evidence="4" key="1">
    <citation type="journal article" date="2010" name="Science">
        <title>Plasticity of animal genome architecture unmasked by rapid evolution of a pelagic tunicate.</title>
        <authorList>
            <person name="Denoeud F."/>
            <person name="Henriet S."/>
            <person name="Mungpakdee S."/>
            <person name="Aury J.M."/>
            <person name="Da Silva C."/>
            <person name="Brinkmann H."/>
            <person name="Mikhaleva J."/>
            <person name="Olsen L.C."/>
            <person name="Jubin C."/>
            <person name="Canestro C."/>
            <person name="Bouquet J.M."/>
            <person name="Danks G."/>
            <person name="Poulain J."/>
            <person name="Campsteijn C."/>
            <person name="Adamski M."/>
            <person name="Cross I."/>
            <person name="Yadetie F."/>
            <person name="Muffato M."/>
            <person name="Louis A."/>
            <person name="Butcher S."/>
            <person name="Tsagkogeorga G."/>
            <person name="Konrad A."/>
            <person name="Singh S."/>
            <person name="Jensen M.F."/>
            <person name="Cong E.H."/>
            <person name="Eikeseth-Otteraa H."/>
            <person name="Noel B."/>
            <person name="Anthouard V."/>
            <person name="Porcel B.M."/>
            <person name="Kachouri-Lafond R."/>
            <person name="Nishino A."/>
            <person name="Ugolini M."/>
            <person name="Chourrout P."/>
            <person name="Nishida H."/>
            <person name="Aasland R."/>
            <person name="Huzurbazar S."/>
            <person name="Westhof E."/>
            <person name="Delsuc F."/>
            <person name="Lehrach H."/>
            <person name="Reinhardt R."/>
            <person name="Weissenbach J."/>
            <person name="Roy S.W."/>
            <person name="Artiguenave F."/>
            <person name="Postlethwait J.H."/>
            <person name="Manak J.R."/>
            <person name="Thompson E.M."/>
            <person name="Jaillon O."/>
            <person name="Du Pasquier L."/>
            <person name="Boudinot P."/>
            <person name="Liberles D.A."/>
            <person name="Volff J.N."/>
            <person name="Philippe H."/>
            <person name="Lenhard B."/>
            <person name="Roest Crollius H."/>
            <person name="Wincker P."/>
            <person name="Chourrout D."/>
        </authorList>
    </citation>
    <scope>NUCLEOTIDE SEQUENCE [LARGE SCALE GENOMIC DNA]</scope>
</reference>
<proteinExistence type="predicted"/>
<dbReference type="EMBL" id="FN653018">
    <property type="protein sequence ID" value="CBY21919.1"/>
    <property type="molecule type" value="Genomic_DNA"/>
</dbReference>
<dbReference type="InParanoid" id="E4WX27"/>
<feature type="region of interest" description="Disordered" evidence="2">
    <location>
        <begin position="63"/>
        <end position="87"/>
    </location>
</feature>
<dbReference type="Gene3D" id="6.10.250.3170">
    <property type="match status" value="1"/>
</dbReference>
<feature type="domain" description="PEHE" evidence="3">
    <location>
        <begin position="256"/>
        <end position="372"/>
    </location>
</feature>
<feature type="region of interest" description="Disordered" evidence="2">
    <location>
        <begin position="184"/>
        <end position="206"/>
    </location>
</feature>
<evidence type="ECO:0000256" key="2">
    <source>
        <dbReference type="SAM" id="MobiDB-lite"/>
    </source>
</evidence>
<name>E4WX27_OIKDI</name>
<dbReference type="GO" id="GO:1902562">
    <property type="term" value="C:H4 histone acetyltransferase complex"/>
    <property type="evidence" value="ECO:0007669"/>
    <property type="project" value="UniProtKB-ARBA"/>
</dbReference>
<dbReference type="OrthoDB" id="6022555at2759"/>